<evidence type="ECO:0000313" key="2">
    <source>
        <dbReference type="EMBL" id="GFN45312.1"/>
    </source>
</evidence>
<evidence type="ECO:0008006" key="4">
    <source>
        <dbReference type="Google" id="ProtNLM"/>
    </source>
</evidence>
<feature type="region of interest" description="Disordered" evidence="1">
    <location>
        <begin position="1"/>
        <end position="32"/>
    </location>
</feature>
<organism evidence="2 3">
    <name type="scientific">Candidatus Regiella insecticola</name>
    <dbReference type="NCBI Taxonomy" id="138073"/>
    <lineage>
        <taxon>Bacteria</taxon>
        <taxon>Pseudomonadati</taxon>
        <taxon>Pseudomonadota</taxon>
        <taxon>Gammaproteobacteria</taxon>
        <taxon>Enterobacterales</taxon>
        <taxon>Enterobacteriaceae</taxon>
        <taxon>aphid secondary symbionts</taxon>
        <taxon>Candidatus Regiella</taxon>
    </lineage>
</organism>
<reference evidence="2 3" key="1">
    <citation type="submission" date="2020-06" db="EMBL/GenBank/DDBJ databases">
        <title>The genome sequence of Candidatus Regiella insecticola strain Tut.</title>
        <authorList>
            <person name="Nikoh N."/>
            <person name="Tsuchida T."/>
            <person name="Koga R."/>
            <person name="Oshima K."/>
            <person name="Hattori M."/>
            <person name="Fukatsu T."/>
        </authorList>
    </citation>
    <scope>NUCLEOTIDE SEQUENCE [LARGE SCALE GENOMIC DNA]</scope>
    <source>
        <strain evidence="2 3">Tut</strain>
    </source>
</reference>
<name>A0A6L2ZL44_9ENTR</name>
<dbReference type="EMBL" id="BLXO01000001">
    <property type="protein sequence ID" value="GFN45312.1"/>
    <property type="molecule type" value="Genomic_DNA"/>
</dbReference>
<evidence type="ECO:0000256" key="1">
    <source>
        <dbReference type="SAM" id="MobiDB-lite"/>
    </source>
</evidence>
<protein>
    <recommendedName>
        <fullName evidence="4">DUF1640 domain-containing protein</fullName>
    </recommendedName>
</protein>
<accession>A0A6L2ZL44</accession>
<dbReference type="Proteomes" id="UP000504714">
    <property type="component" value="Unassembled WGS sequence"/>
</dbReference>
<sequence length="121" mass="13379">MNFELRQGGKGDRPMSVDILRDSASTRSQRRRNLKGEGYTHNFVKKLTKAGMPEAQAEILASEQANLIENRLATKQDIALLEKNMEIKIESVKSDLVKWVAGLLIAQAALVAALLKLFTGV</sequence>
<dbReference type="Gene3D" id="1.20.5.340">
    <property type="match status" value="1"/>
</dbReference>
<evidence type="ECO:0000313" key="3">
    <source>
        <dbReference type="Proteomes" id="UP000504714"/>
    </source>
</evidence>
<proteinExistence type="predicted"/>
<comment type="caution">
    <text evidence="2">The sequence shown here is derived from an EMBL/GenBank/DDBJ whole genome shotgun (WGS) entry which is preliminary data.</text>
</comment>
<gene>
    <name evidence="2" type="ORF">RINTU1_03910</name>
</gene>
<dbReference type="AlphaFoldDB" id="A0A6L2ZL44"/>
<feature type="compositionally biased region" description="Basic and acidic residues" evidence="1">
    <location>
        <begin position="7"/>
        <end position="21"/>
    </location>
</feature>